<keyword evidence="4" id="KW-1185">Reference proteome</keyword>
<evidence type="ECO:0000313" key="4">
    <source>
        <dbReference type="Proteomes" id="UP001473424"/>
    </source>
</evidence>
<sequence length="328" mass="37908">MIWNNANFFTEQNGLYSILIGISILVILIILRILLMAKIKDNIHVQQAAEIREKVIILRDGYEVKLFKQMVDKSTVIIICAHGLQGQKDDFKLLSSFCKKSQLSLITYDRRGNGKNGQDWKFKSLGTDINDLKDIISAVKYKYPNQKIIVFGESLGAAIASHAVKNNSQVSALITSNLVTKKNLYQFSLIFIICFCFAFIFNSNIQMPIYVENKYISSNNAHITNINQRYSNRQNWSLRFLLQFKKINKKSIMEISNSKLPTLILQSADDVFSDFHQLKINKKYWKKHHSYVFIFDGKHALINEPNIKDIFDNEIMPWITKNILLEKG</sequence>
<dbReference type="InterPro" id="IPR051044">
    <property type="entry name" value="MAG_DAG_Lipase"/>
</dbReference>
<dbReference type="Pfam" id="PF12146">
    <property type="entry name" value="Hydrolase_4"/>
    <property type="match status" value="1"/>
</dbReference>
<feature type="transmembrane region" description="Helical" evidence="1">
    <location>
        <begin position="184"/>
        <end position="201"/>
    </location>
</feature>
<gene>
    <name evidence="3" type="ORF">SAP269_17900</name>
</gene>
<dbReference type="InterPro" id="IPR022742">
    <property type="entry name" value="Hydrolase_4"/>
</dbReference>
<proteinExistence type="predicted"/>
<dbReference type="SUPFAM" id="SSF53474">
    <property type="entry name" value="alpha/beta-Hydrolases"/>
    <property type="match status" value="1"/>
</dbReference>
<dbReference type="Gene3D" id="3.40.50.1820">
    <property type="entry name" value="alpha/beta hydrolase"/>
    <property type="match status" value="1"/>
</dbReference>
<accession>A0ABM8JPF7</accession>
<dbReference type="PANTHER" id="PTHR11614">
    <property type="entry name" value="PHOSPHOLIPASE-RELATED"/>
    <property type="match status" value="1"/>
</dbReference>
<evidence type="ECO:0000313" key="3">
    <source>
        <dbReference type="EMBL" id="BET39201.1"/>
    </source>
</evidence>
<feature type="transmembrane region" description="Helical" evidence="1">
    <location>
        <begin position="15"/>
        <end position="35"/>
    </location>
</feature>
<evidence type="ECO:0000256" key="1">
    <source>
        <dbReference type="SAM" id="Phobius"/>
    </source>
</evidence>
<protein>
    <recommendedName>
        <fullName evidence="2">Serine aminopeptidase S33 domain-containing protein</fullName>
    </recommendedName>
</protein>
<name>A0ABM8JPF7_9MOLU</name>
<organism evidence="3 4">
    <name type="scientific">Spiroplasma ixodetis</name>
    <dbReference type="NCBI Taxonomy" id="2141"/>
    <lineage>
        <taxon>Bacteria</taxon>
        <taxon>Bacillati</taxon>
        <taxon>Mycoplasmatota</taxon>
        <taxon>Mollicutes</taxon>
        <taxon>Entomoplasmatales</taxon>
        <taxon>Spiroplasmataceae</taxon>
        <taxon>Spiroplasma</taxon>
    </lineage>
</organism>
<keyword evidence="1" id="KW-0472">Membrane</keyword>
<keyword evidence="1" id="KW-1133">Transmembrane helix</keyword>
<dbReference type="EMBL" id="AP028955">
    <property type="protein sequence ID" value="BET39201.1"/>
    <property type="molecule type" value="Genomic_DNA"/>
</dbReference>
<feature type="domain" description="Serine aminopeptidase S33" evidence="2">
    <location>
        <begin position="76"/>
        <end position="306"/>
    </location>
</feature>
<keyword evidence="1" id="KW-0812">Transmembrane</keyword>
<dbReference type="InterPro" id="IPR029058">
    <property type="entry name" value="AB_hydrolase_fold"/>
</dbReference>
<dbReference type="Proteomes" id="UP001473424">
    <property type="component" value="Chromosome"/>
</dbReference>
<reference evidence="4" key="1">
    <citation type="journal article" date="2024" name="FEMS Microbiol. Lett.">
        <title>Genomic insights into Spiroplasma endosymbionts that induce male-killing and protective phenotypes in the pea aphid.</title>
        <authorList>
            <person name="Arai H."/>
            <person name="Legeai F."/>
            <person name="Kageyama D."/>
            <person name="Sugio A."/>
            <person name="Simon J.C."/>
        </authorList>
    </citation>
    <scope>NUCLEOTIDE SEQUENCE [LARGE SCALE GENOMIC DNA]</scope>
    <source>
        <strain evidence="4">sAp269</strain>
    </source>
</reference>
<evidence type="ECO:0000259" key="2">
    <source>
        <dbReference type="Pfam" id="PF12146"/>
    </source>
</evidence>